<dbReference type="OrthoDB" id="1353852at2"/>
<accession>A0A1H0GG04</accession>
<gene>
    <name evidence="2" type="ORF">SAMN05660199_01227</name>
</gene>
<dbReference type="InterPro" id="IPR032710">
    <property type="entry name" value="NTF2-like_dom_sf"/>
</dbReference>
<feature type="domain" description="SnoaL-like" evidence="1">
    <location>
        <begin position="7"/>
        <end position="106"/>
    </location>
</feature>
<evidence type="ECO:0000313" key="3">
    <source>
        <dbReference type="Proteomes" id="UP000199088"/>
    </source>
</evidence>
<name>A0A1H0GG04_9ACTN</name>
<dbReference type="Gene3D" id="3.10.450.50">
    <property type="match status" value="1"/>
</dbReference>
<organism evidence="2 3">
    <name type="scientific">Klenkia soli</name>
    <dbReference type="NCBI Taxonomy" id="1052260"/>
    <lineage>
        <taxon>Bacteria</taxon>
        <taxon>Bacillati</taxon>
        <taxon>Actinomycetota</taxon>
        <taxon>Actinomycetes</taxon>
        <taxon>Geodermatophilales</taxon>
        <taxon>Geodermatophilaceae</taxon>
        <taxon>Klenkia</taxon>
    </lineage>
</organism>
<evidence type="ECO:0000313" key="2">
    <source>
        <dbReference type="EMBL" id="SDO05681.1"/>
    </source>
</evidence>
<proteinExistence type="predicted"/>
<dbReference type="STRING" id="1052260.SAMN05660199_01227"/>
<dbReference type="SUPFAM" id="SSF54427">
    <property type="entry name" value="NTF2-like"/>
    <property type="match status" value="1"/>
</dbReference>
<dbReference type="EMBL" id="FNIR01000003">
    <property type="protein sequence ID" value="SDO05681.1"/>
    <property type="molecule type" value="Genomic_DNA"/>
</dbReference>
<dbReference type="AlphaFoldDB" id="A0A1H0GG04"/>
<reference evidence="3" key="1">
    <citation type="submission" date="2016-10" db="EMBL/GenBank/DDBJ databases">
        <authorList>
            <person name="Varghese N."/>
            <person name="Submissions S."/>
        </authorList>
    </citation>
    <scope>NUCLEOTIDE SEQUENCE [LARGE SCALE GENOMIC DNA]</scope>
    <source>
        <strain evidence="3">DSM 45843</strain>
    </source>
</reference>
<keyword evidence="3" id="KW-1185">Reference proteome</keyword>
<dbReference type="InterPro" id="IPR037401">
    <property type="entry name" value="SnoaL-like"/>
</dbReference>
<sequence length="115" mass="12614">MSPDDLTALYADWSAGDLTALVDRLHPQVDWPEPWSGGRVLGRAGVAEHLAQQARDVRFTVVPRQLVDTGRGWAVTVHQVVRDADGDLLSDTTVLHTLTVDDDLVRRLDVGEPPP</sequence>
<protein>
    <submittedName>
        <fullName evidence="2">SnoaL-like domain-containing protein</fullName>
    </submittedName>
</protein>
<dbReference type="Pfam" id="PF12680">
    <property type="entry name" value="SnoaL_2"/>
    <property type="match status" value="1"/>
</dbReference>
<evidence type="ECO:0000259" key="1">
    <source>
        <dbReference type="Pfam" id="PF12680"/>
    </source>
</evidence>
<dbReference type="Proteomes" id="UP000199088">
    <property type="component" value="Unassembled WGS sequence"/>
</dbReference>
<dbReference type="RefSeq" id="WP_091241509.1">
    <property type="nucleotide sequence ID" value="NZ_FNIR01000003.1"/>
</dbReference>